<dbReference type="Pfam" id="PF07715">
    <property type="entry name" value="Plug"/>
    <property type="match status" value="1"/>
</dbReference>
<evidence type="ECO:0000256" key="8">
    <source>
        <dbReference type="SAM" id="SignalP"/>
    </source>
</evidence>
<dbReference type="SUPFAM" id="SSF49464">
    <property type="entry name" value="Carboxypeptidase regulatory domain-like"/>
    <property type="match status" value="1"/>
</dbReference>
<keyword evidence="5 7" id="KW-0472">Membrane</keyword>
<comment type="similarity">
    <text evidence="7">Belongs to the TonB-dependent receptor family.</text>
</comment>
<dbReference type="InterPro" id="IPR023996">
    <property type="entry name" value="TonB-dep_OMP_SusC/RagA"/>
</dbReference>
<proteinExistence type="inferred from homology"/>
<reference evidence="10 11" key="1">
    <citation type="submission" date="2018-06" db="EMBL/GenBank/DDBJ databases">
        <title>Genomic Encyclopedia of Archaeal and Bacterial Type Strains, Phase II (KMG-II): from individual species to whole genera.</title>
        <authorList>
            <person name="Goeker M."/>
        </authorList>
    </citation>
    <scope>NUCLEOTIDE SEQUENCE [LARGE SCALE GENOMIC DNA]</scope>
    <source>
        <strain evidence="10 11">DSM 23446</strain>
    </source>
</reference>
<evidence type="ECO:0000313" key="11">
    <source>
        <dbReference type="Proteomes" id="UP000249610"/>
    </source>
</evidence>
<comment type="caution">
    <text evidence="10">The sequence shown here is derived from an EMBL/GenBank/DDBJ whole genome shotgun (WGS) entry which is preliminary data.</text>
</comment>
<feature type="chain" id="PRO_5016301380" evidence="8">
    <location>
        <begin position="24"/>
        <end position="1105"/>
    </location>
</feature>
<evidence type="ECO:0000256" key="5">
    <source>
        <dbReference type="ARBA" id="ARBA00023136"/>
    </source>
</evidence>
<protein>
    <submittedName>
        <fullName evidence="10">TonB-linked SusC/RagA family outer membrane protein</fullName>
    </submittedName>
</protein>
<evidence type="ECO:0000256" key="3">
    <source>
        <dbReference type="ARBA" id="ARBA00022452"/>
    </source>
</evidence>
<keyword evidence="8" id="KW-0732">Signal</keyword>
<dbReference type="InterPro" id="IPR012910">
    <property type="entry name" value="Plug_dom"/>
</dbReference>
<dbReference type="Proteomes" id="UP000249610">
    <property type="component" value="Unassembled WGS sequence"/>
</dbReference>
<keyword evidence="2 7" id="KW-0813">Transport</keyword>
<keyword evidence="4 7" id="KW-0812">Transmembrane</keyword>
<evidence type="ECO:0000259" key="9">
    <source>
        <dbReference type="Pfam" id="PF07715"/>
    </source>
</evidence>
<feature type="signal peptide" evidence="8">
    <location>
        <begin position="1"/>
        <end position="23"/>
    </location>
</feature>
<dbReference type="InterPro" id="IPR037066">
    <property type="entry name" value="Plug_dom_sf"/>
</dbReference>
<feature type="domain" description="TonB-dependent receptor plug" evidence="9">
    <location>
        <begin position="120"/>
        <end position="242"/>
    </location>
</feature>
<dbReference type="Gene3D" id="2.60.40.1120">
    <property type="entry name" value="Carboxypeptidase-like, regulatory domain"/>
    <property type="match status" value="1"/>
</dbReference>
<keyword evidence="11" id="KW-1185">Reference proteome</keyword>
<dbReference type="Gene3D" id="2.170.130.10">
    <property type="entry name" value="TonB-dependent receptor, plug domain"/>
    <property type="match status" value="1"/>
</dbReference>
<evidence type="ECO:0000256" key="7">
    <source>
        <dbReference type="PROSITE-ProRule" id="PRU01360"/>
    </source>
</evidence>
<dbReference type="SUPFAM" id="SSF56935">
    <property type="entry name" value="Porins"/>
    <property type="match status" value="1"/>
</dbReference>
<comment type="subcellular location">
    <subcellularLocation>
        <location evidence="1 7">Cell outer membrane</location>
        <topology evidence="1 7">Multi-pass membrane protein</topology>
    </subcellularLocation>
</comment>
<dbReference type="AlphaFoldDB" id="A0A327P6V6"/>
<dbReference type="InterPro" id="IPR008969">
    <property type="entry name" value="CarboxyPept-like_regulatory"/>
</dbReference>
<dbReference type="NCBIfam" id="TIGR04057">
    <property type="entry name" value="SusC_RagA_signa"/>
    <property type="match status" value="1"/>
</dbReference>
<keyword evidence="3 7" id="KW-1134">Transmembrane beta strand</keyword>
<gene>
    <name evidence="10" type="ORF">LV83_02897</name>
</gene>
<keyword evidence="6 7" id="KW-0998">Cell outer membrane</keyword>
<evidence type="ECO:0000256" key="4">
    <source>
        <dbReference type="ARBA" id="ARBA00022692"/>
    </source>
</evidence>
<dbReference type="EMBL" id="QLLK01000008">
    <property type="protein sequence ID" value="RAI87980.1"/>
    <property type="molecule type" value="Genomic_DNA"/>
</dbReference>
<dbReference type="Gene3D" id="2.40.170.20">
    <property type="entry name" value="TonB-dependent receptor, beta-barrel domain"/>
    <property type="match status" value="1"/>
</dbReference>
<name>A0A327P6V6_9BACT</name>
<sequence>MKKFLSIAFTLIVMLALTVTAHAQKRILTGVVTVQEDGLPMPGVTVLDKTNQTGTTTNVDGEYSISVGPNSVLVFSFIGYSTQEVTVGNQSIINISLKENESELSEFVVSAFGVDKEEKSLGYASSVIKADALVKVGNPNVASSLYGKAPGVRIQSGAGGATSPVNIQIRGINSITGKSQPLIVLDGVPIRNEEVSNNNYWGDQRLRGNGLLDINPADIDNISILKGASAAALYGSEAVNGVVLITTKKGKAGKNGMQVDFNTNYSVDNIAYLPRYQNVRGPGMPSHIQNLGQAEDGFNYTAGGQRTVPNTTTNYGPAFDGQPMIAWDGIARPYVAQEDNYSALFNDPVSSQVNVSIANSTEKSNFRLSLTRQDNEALSLNSKNSKNILNLNSSYQVNKRLKTDLMINYINQNTKNRPYSIDRMINNFGGMMTRFDNGAWYLDRYQTSRGYRFVTGNGQSLTPEENITGNGFRGDIADYVWRVNKNLSSEVSNRVIGSLTNTFEITNDLNLRARISTDFTNRYSENSNFSERPLAFGPSGGFGMNTELFSILYGDIMLNYKKAITEDISIGAMAGYTARTEKFSSISRSTNGGLSTENLFDIVASTNIPNNGSSRQFRTIDAYLGTVNLDYKGVWFVEGTIRRDRISTMNPDNNAFIYPSVNTAFALSDAVKLPEFITFSKLRGSWGIVGNYPDIYRANIAYNQNSLGVQQPGGANVLYTNLSSSFGNDGIKPEQKHEFEFGLDTRFFNNRFGIDISYYNAQIRDQILPLTLPATSGATSVLTNIGTLRNTGVEVQLRGDIMATPNFQWNLVVNLARNVNKVEQLANNATELLHADYDGNAAQLRSVVGRPMGDFYARPIALDDNGNKIVQPNGLYKIDDQNWVQVGNAMPDAVGGIINDFKYKNFTLYAAMDFQIGGSVMPTGINWMISRGLTEESLNNMDEASGGLAYYQNANGQGIQVPHSTAQGPNGETVYHDGMLMDGVVADGSTNSNVVSQAFYYWNTYNWGGPQYSQSRYELYIQDNDYIKMRELSLAYTIPNNITSKIGASNVNISVYGRNLFFLYRNIKDLDPEVLTGGSRWTQTLTSAGTNPATRTWGVMLTARF</sequence>
<dbReference type="InterPro" id="IPR036942">
    <property type="entry name" value="Beta-barrel_TonB_sf"/>
</dbReference>
<dbReference type="PROSITE" id="PS52016">
    <property type="entry name" value="TONB_DEPENDENT_REC_3"/>
    <property type="match status" value="1"/>
</dbReference>
<dbReference type="Pfam" id="PF13715">
    <property type="entry name" value="CarbopepD_reg_2"/>
    <property type="match status" value="1"/>
</dbReference>
<evidence type="ECO:0000256" key="1">
    <source>
        <dbReference type="ARBA" id="ARBA00004571"/>
    </source>
</evidence>
<evidence type="ECO:0000256" key="2">
    <source>
        <dbReference type="ARBA" id="ARBA00022448"/>
    </source>
</evidence>
<dbReference type="GO" id="GO:0009279">
    <property type="term" value="C:cell outer membrane"/>
    <property type="evidence" value="ECO:0007669"/>
    <property type="project" value="UniProtKB-SubCell"/>
</dbReference>
<evidence type="ECO:0000256" key="6">
    <source>
        <dbReference type="ARBA" id="ARBA00023237"/>
    </source>
</evidence>
<dbReference type="NCBIfam" id="TIGR04056">
    <property type="entry name" value="OMP_RagA_SusC"/>
    <property type="match status" value="1"/>
</dbReference>
<dbReference type="OrthoDB" id="9768177at2"/>
<organism evidence="10 11">
    <name type="scientific">Algoriphagus yeomjeoni</name>
    <dbReference type="NCBI Taxonomy" id="291403"/>
    <lineage>
        <taxon>Bacteria</taxon>
        <taxon>Pseudomonadati</taxon>
        <taxon>Bacteroidota</taxon>
        <taxon>Cytophagia</taxon>
        <taxon>Cytophagales</taxon>
        <taxon>Cyclobacteriaceae</taxon>
        <taxon>Algoriphagus</taxon>
    </lineage>
</organism>
<evidence type="ECO:0000313" key="10">
    <source>
        <dbReference type="EMBL" id="RAI87980.1"/>
    </source>
</evidence>
<accession>A0A327P6V6</accession>
<dbReference type="InterPro" id="IPR023997">
    <property type="entry name" value="TonB-dep_OMP_SusC/RagA_CS"/>
</dbReference>
<dbReference type="InterPro" id="IPR039426">
    <property type="entry name" value="TonB-dep_rcpt-like"/>
</dbReference>
<dbReference type="RefSeq" id="WP_111612234.1">
    <property type="nucleotide sequence ID" value="NZ_CP187512.1"/>
</dbReference>